<proteinExistence type="predicted"/>
<gene>
    <name evidence="2" type="ORF">HDF16_000201</name>
</gene>
<comment type="caution">
    <text evidence="2">The sequence shown here is derived from an EMBL/GenBank/DDBJ whole genome shotgun (WGS) entry which is preliminary data.</text>
</comment>
<protein>
    <submittedName>
        <fullName evidence="2">PhnB protein</fullName>
    </submittedName>
</protein>
<dbReference type="InterPro" id="IPR004360">
    <property type="entry name" value="Glyas_Fos-R_dOase_dom"/>
</dbReference>
<dbReference type="Gene3D" id="3.30.720.120">
    <property type="match status" value="1"/>
</dbReference>
<dbReference type="PANTHER" id="PTHR34109">
    <property type="entry name" value="BNAUNNG04460D PROTEIN-RELATED"/>
    <property type="match status" value="1"/>
</dbReference>
<evidence type="ECO:0000313" key="3">
    <source>
        <dbReference type="Proteomes" id="UP000540989"/>
    </source>
</evidence>
<dbReference type="PROSITE" id="PS51819">
    <property type="entry name" value="VOC"/>
    <property type="match status" value="1"/>
</dbReference>
<evidence type="ECO:0000259" key="1">
    <source>
        <dbReference type="PROSITE" id="PS51819"/>
    </source>
</evidence>
<dbReference type="Gene3D" id="3.30.720.110">
    <property type="match status" value="1"/>
</dbReference>
<dbReference type="InterPro" id="IPR037523">
    <property type="entry name" value="VOC_core"/>
</dbReference>
<accession>A0A7W8E1K8</accession>
<dbReference type="Pfam" id="PF00903">
    <property type="entry name" value="Glyoxalase"/>
    <property type="match status" value="1"/>
</dbReference>
<evidence type="ECO:0000313" key="2">
    <source>
        <dbReference type="EMBL" id="MBB5055532.1"/>
    </source>
</evidence>
<dbReference type="RefSeq" id="WP_184213277.1">
    <property type="nucleotide sequence ID" value="NZ_JACHIP010000001.1"/>
</dbReference>
<organism evidence="2 3">
    <name type="scientific">Granulicella aggregans</name>
    <dbReference type="NCBI Taxonomy" id="474949"/>
    <lineage>
        <taxon>Bacteria</taxon>
        <taxon>Pseudomonadati</taxon>
        <taxon>Acidobacteriota</taxon>
        <taxon>Terriglobia</taxon>
        <taxon>Terriglobales</taxon>
        <taxon>Acidobacteriaceae</taxon>
        <taxon>Granulicella</taxon>
    </lineage>
</organism>
<dbReference type="InterPro" id="IPR029068">
    <property type="entry name" value="Glyas_Bleomycin-R_OHBP_Dase"/>
</dbReference>
<dbReference type="AlphaFoldDB" id="A0A7W8E1K8"/>
<dbReference type="Proteomes" id="UP000540989">
    <property type="component" value="Unassembled WGS sequence"/>
</dbReference>
<name>A0A7W8E1K8_9BACT</name>
<feature type="domain" description="VOC" evidence="1">
    <location>
        <begin position="4"/>
        <end position="131"/>
    </location>
</feature>
<dbReference type="EMBL" id="JACHIP010000001">
    <property type="protein sequence ID" value="MBB5055532.1"/>
    <property type="molecule type" value="Genomic_DNA"/>
</dbReference>
<dbReference type="CDD" id="cd07246">
    <property type="entry name" value="VOC_like"/>
    <property type="match status" value="1"/>
</dbReference>
<reference evidence="2 3" key="1">
    <citation type="submission" date="2020-08" db="EMBL/GenBank/DDBJ databases">
        <title>Genomic Encyclopedia of Type Strains, Phase IV (KMG-V): Genome sequencing to study the core and pangenomes of soil and plant-associated prokaryotes.</title>
        <authorList>
            <person name="Whitman W."/>
        </authorList>
    </citation>
    <scope>NUCLEOTIDE SEQUENCE [LARGE SCALE GENOMIC DNA]</scope>
    <source>
        <strain evidence="2 3">M8UP14</strain>
    </source>
</reference>
<sequence>MAYPPLIPYLVVSDAAAAIDFYKTAFDAIELTRHTAGPMQQISHAHLLVNGGSIMLSDDFSGMMGGQSMVPEALGGSPITLHLVLENVDAFWERAVAAGALIKMELADQFWGDRYGQLVDPYGHIWSLGQTKAQLSDEQIKIASDAYFEGRA</sequence>
<dbReference type="PANTHER" id="PTHR34109:SF1">
    <property type="entry name" value="VOC DOMAIN-CONTAINING PROTEIN"/>
    <property type="match status" value="1"/>
</dbReference>
<dbReference type="SUPFAM" id="SSF54593">
    <property type="entry name" value="Glyoxalase/Bleomycin resistance protein/Dihydroxybiphenyl dioxygenase"/>
    <property type="match status" value="1"/>
</dbReference>
<keyword evidence="3" id="KW-1185">Reference proteome</keyword>